<dbReference type="PANTHER" id="PTHR10694:SF3">
    <property type="entry name" value="LYSINE-SPECIFIC DEMETHYLASE 5B"/>
    <property type="match status" value="1"/>
</dbReference>
<evidence type="ECO:0000259" key="2">
    <source>
        <dbReference type="PROSITE" id="PS51183"/>
    </source>
</evidence>
<protein>
    <submittedName>
        <fullName evidence="3">Lysine demethylase 5B</fullName>
    </submittedName>
</protein>
<dbReference type="ChiTaRS" id="KDM5B">
    <property type="organism name" value="human"/>
</dbReference>
<gene>
    <name evidence="3" type="primary">KDM5B</name>
</gene>
<dbReference type="GO" id="GO:0006325">
    <property type="term" value="P:chromatin organization"/>
    <property type="evidence" value="ECO:0007669"/>
    <property type="project" value="UniProtKB-KW"/>
</dbReference>
<organism evidence="3 4">
    <name type="scientific">Homo sapiens</name>
    <name type="common">Human</name>
    <dbReference type="NCBI Taxonomy" id="9606"/>
    <lineage>
        <taxon>Eukaryota</taxon>
        <taxon>Metazoa</taxon>
        <taxon>Chordata</taxon>
        <taxon>Craniata</taxon>
        <taxon>Vertebrata</taxon>
        <taxon>Euteleostomi</taxon>
        <taxon>Mammalia</taxon>
        <taxon>Eutheria</taxon>
        <taxon>Euarchontoglires</taxon>
        <taxon>Primates</taxon>
        <taxon>Haplorrhini</taxon>
        <taxon>Catarrhini</taxon>
        <taxon>Hominidae</taxon>
        <taxon>Homo</taxon>
    </lineage>
</organism>
<dbReference type="OrthoDB" id="1678912at2759"/>
<reference evidence="3" key="5">
    <citation type="submission" date="2025-09" db="UniProtKB">
        <authorList>
            <consortium name="Ensembl"/>
        </authorList>
    </citation>
    <scope>IDENTIFICATION</scope>
</reference>
<dbReference type="VEuPathDB" id="HostDB:ENSG00000117139"/>
<dbReference type="Bgee" id="ENSG00000117139">
    <property type="expression patterns" value="Expressed in sperm and 186 other cell types or tissues"/>
</dbReference>
<dbReference type="MassIVE" id="A0A3B3ITR1"/>
<dbReference type="OpenTargets" id="ENSG00000117139"/>
<evidence type="ECO:0007829" key="5">
    <source>
        <dbReference type="PeptideAtlas" id="A0A3B3ITR1"/>
    </source>
</evidence>
<dbReference type="Proteomes" id="UP000005640">
    <property type="component" value="Chromosome 1"/>
</dbReference>
<dbReference type="SMART" id="SM00545">
    <property type="entry name" value="JmjN"/>
    <property type="match status" value="1"/>
</dbReference>
<dbReference type="Antibodypedia" id="20655">
    <property type="antibodies" value="396 antibodies from 34 providers"/>
</dbReference>
<dbReference type="SUPFAM" id="SSF46774">
    <property type="entry name" value="ARID-like"/>
    <property type="match status" value="1"/>
</dbReference>
<dbReference type="Gene3D" id="2.60.120.650">
    <property type="entry name" value="Cupin"/>
    <property type="match status" value="1"/>
</dbReference>
<reference evidence="3" key="4">
    <citation type="submission" date="2025-08" db="UniProtKB">
        <authorList>
            <consortium name="Ensembl"/>
        </authorList>
    </citation>
    <scope>IDENTIFICATION</scope>
</reference>
<reference evidence="3 4" key="1">
    <citation type="journal article" date="2001" name="Nature">
        <title>Initial sequencing and analysis of the human genome.</title>
        <authorList>
            <consortium name="International Human Genome Sequencing Consortium"/>
            <person name="Lander E.S."/>
            <person name="Linton L.M."/>
            <person name="Birren B."/>
            <person name="Nusbaum C."/>
            <person name="Zody M.C."/>
            <person name="Baldwin J."/>
            <person name="Devon K."/>
            <person name="Dewar K."/>
            <person name="Doyle M."/>
            <person name="FitzHugh W."/>
            <person name="Funke R."/>
            <person name="Gage D."/>
            <person name="Harris K."/>
            <person name="Heaford A."/>
            <person name="Howland J."/>
            <person name="Kann L."/>
            <person name="Lehoczky J."/>
            <person name="LeVine R."/>
            <person name="McEwan P."/>
            <person name="McKernan K."/>
            <person name="Meldrim J."/>
            <person name="Mesirov J.P."/>
            <person name="Miranda C."/>
            <person name="Morris W."/>
            <person name="Naylor J."/>
            <person name="Raymond C."/>
            <person name="Rosetti M."/>
            <person name="Santos R."/>
            <person name="Sheridan A."/>
            <person name="Sougnez C."/>
            <person name="Stange-Thomann N."/>
            <person name="Stojanovic N."/>
            <person name="Subramanian A."/>
            <person name="Wyman D."/>
            <person name="Rogers J."/>
            <person name="Sulston J."/>
            <person name="Ainscough R."/>
            <person name="Beck S."/>
            <person name="Bentley D."/>
            <person name="Burton J."/>
            <person name="Clee C."/>
            <person name="Carter N."/>
            <person name="Coulson A."/>
            <person name="Deadman R."/>
            <person name="Deloukas P."/>
            <person name="Dunham A."/>
            <person name="Dunham I."/>
            <person name="Durbin R."/>
            <person name="French L."/>
            <person name="Grafham D."/>
            <person name="Gregory S."/>
            <person name="Hubbard T."/>
            <person name="Humphray S."/>
            <person name="Hunt A."/>
            <person name="Jones M."/>
            <person name="Lloyd C."/>
            <person name="McMurray A."/>
            <person name="Matthews L."/>
            <person name="Mercer S."/>
            <person name="Milne S."/>
            <person name="Mullikin J.C."/>
            <person name="Mungall A."/>
            <person name="Plumb R."/>
            <person name="Ross M."/>
            <person name="Shownkeen R."/>
            <person name="Sims S."/>
            <person name="Waterston R.H."/>
            <person name="Wilson R.K."/>
            <person name="Hillier L.W."/>
            <person name="McPherson J.D."/>
            <person name="Marra M.A."/>
            <person name="Mardis E.R."/>
            <person name="Fulton L.A."/>
            <person name="Chinwalla A.T."/>
            <person name="Pepin K.H."/>
            <person name="Gish W.R."/>
            <person name="Chissoe S.L."/>
            <person name="Wendl M.C."/>
            <person name="Delehaunty K.D."/>
            <person name="Miner T.L."/>
            <person name="Delehaunty A."/>
            <person name="Kramer J.B."/>
            <person name="Cook L.L."/>
            <person name="Fulton R.S."/>
            <person name="Johnson D.L."/>
            <person name="Minx P.J."/>
            <person name="Clifton S.W."/>
            <person name="Hawkins T."/>
            <person name="Branscomb E."/>
            <person name="Predki P."/>
            <person name="Richardson P."/>
            <person name="Wenning S."/>
            <person name="Slezak T."/>
            <person name="Doggett N."/>
            <person name="Cheng J.F."/>
            <person name="Olsen A."/>
            <person name="Lucas S."/>
            <person name="Elkin C."/>
            <person name="Uberbacher E."/>
            <person name="Frazier M."/>
            <person name="Gibbs R.A."/>
            <person name="Muzny D.M."/>
            <person name="Scherer S.E."/>
            <person name="Bouck J.B."/>
            <person name="Sodergren E.J."/>
            <person name="Worley K.C."/>
            <person name="Rives C.M."/>
            <person name="Gorrell J.H."/>
            <person name="Metzker M.L."/>
            <person name="Naylor S.L."/>
            <person name="Kucherlapati R.S."/>
            <person name="Nelson D.L."/>
            <person name="Weinstock G.M."/>
            <person name="Sakaki Y."/>
            <person name="Fujiyama A."/>
            <person name="Hattori M."/>
            <person name="Yada T."/>
            <person name="Toyoda A."/>
            <person name="Itoh T."/>
            <person name="Kawagoe C."/>
            <person name="Watanabe H."/>
            <person name="Totoki Y."/>
            <person name="Taylor T."/>
            <person name="Weissenbach J."/>
            <person name="Heilig R."/>
            <person name="Saurin W."/>
            <person name="Artiguenave F."/>
            <person name="Brottier P."/>
            <person name="Bruls T."/>
            <person name="Pelletier E."/>
            <person name="Robert C."/>
            <person name="Wincker P."/>
            <person name="Smith D.R."/>
            <person name="Doucette-Stamm L."/>
            <person name="Rubenfield M."/>
            <person name="Weinstock K."/>
            <person name="Lee H.M."/>
            <person name="Dubois J."/>
            <person name="Rosenthal A."/>
            <person name="Platzer M."/>
            <person name="Nyakatura G."/>
            <person name="Taudien S."/>
            <person name="Rump A."/>
            <person name="Yang H."/>
            <person name="Yu J."/>
            <person name="Wang J."/>
            <person name="Huang G."/>
            <person name="Gu J."/>
            <person name="Hood L."/>
            <person name="Rowen L."/>
            <person name="Madan A."/>
            <person name="Qin S."/>
            <person name="Davis R.W."/>
            <person name="Federspiel N.A."/>
            <person name="Abola A.P."/>
            <person name="Proctor M.J."/>
            <person name="Myers R.M."/>
            <person name="Schmutz J."/>
            <person name="Dickson M."/>
            <person name="Grimwood J."/>
            <person name="Cox D.R."/>
            <person name="Olson M.V."/>
            <person name="Kaul R."/>
            <person name="Raymond C."/>
            <person name="Shimizu N."/>
            <person name="Kawasaki K."/>
            <person name="Minoshima S."/>
            <person name="Evans G.A."/>
            <person name="Athanasiou M."/>
            <person name="Schultz R."/>
            <person name="Roe B.A."/>
            <person name="Chen F."/>
            <person name="Pan H."/>
            <person name="Ramser J."/>
            <person name="Lehrach H."/>
            <person name="Reinhardt R."/>
            <person name="McCombie W.R."/>
            <person name="de la Bastide M."/>
            <person name="Dedhia N."/>
            <person name="Blocker H."/>
            <person name="Hornischer K."/>
            <person name="Nordsiek G."/>
            <person name="Agarwala R."/>
            <person name="Aravind L."/>
            <person name="Bailey J.A."/>
            <person name="Bateman A."/>
            <person name="Batzoglou S."/>
            <person name="Birney E."/>
            <person name="Bork P."/>
            <person name="Brown D.G."/>
            <person name="Burge C.B."/>
            <person name="Cerutti L."/>
            <person name="Chen H.C."/>
            <person name="Church D."/>
            <person name="Clamp M."/>
            <person name="Copley R.R."/>
            <person name="Doerks T."/>
            <person name="Eddy S.R."/>
            <person name="Eichler E.E."/>
            <person name="Furey T.S."/>
            <person name="Galagan J."/>
            <person name="Gilbert J.G."/>
            <person name="Harmon C."/>
            <person name="Hayashizaki Y."/>
            <person name="Haussler D."/>
            <person name="Hermjakob H."/>
            <person name="Hokamp K."/>
            <person name="Jang W."/>
            <person name="Johnson L.S."/>
            <person name="Jones T.A."/>
            <person name="Kasif S."/>
            <person name="Kaspryzk A."/>
            <person name="Kennedy S."/>
            <person name="Kent W.J."/>
            <person name="Kitts P."/>
            <person name="Koonin E.V."/>
            <person name="Korf I."/>
            <person name="Kulp D."/>
            <person name="Lancet D."/>
            <person name="Lowe T.M."/>
            <person name="McLysaght A."/>
            <person name="Mikkelsen T."/>
            <person name="Moran J.V."/>
            <person name="Mulder N."/>
            <person name="Pollara V.J."/>
            <person name="Ponting C.P."/>
            <person name="Schuler G."/>
            <person name="Schultz J."/>
            <person name="Slater G."/>
            <person name="Smit A.F."/>
            <person name="Stupka E."/>
            <person name="Szustakowski J."/>
            <person name="Thierry-Mieg D."/>
            <person name="Thierry-Mieg J."/>
            <person name="Wagner L."/>
            <person name="Wallis J."/>
            <person name="Wheeler R."/>
            <person name="Williams A."/>
            <person name="Wolf Y.I."/>
            <person name="Wolfe K.H."/>
            <person name="Yang S.P."/>
            <person name="Yeh R.F."/>
            <person name="Collins F."/>
            <person name="Guyer M.S."/>
            <person name="Peterson J."/>
            <person name="Felsenfeld A."/>
            <person name="Wetterstrand K.A."/>
            <person name="Patrinos A."/>
            <person name="Morgan M.J."/>
            <person name="de Jong P."/>
            <person name="Catanese J.J."/>
            <person name="Osoegawa K."/>
            <person name="Shizuya H."/>
            <person name="Choi S."/>
            <person name="Chen Y.J."/>
        </authorList>
    </citation>
    <scope>NUCLEOTIDE SEQUENCE [LARGE SCALE GENOMIC DNA]</scope>
</reference>
<dbReference type="Ensembl" id="ENST00000649200.1">
    <property type="protein sequence ID" value="ENSP00000497898.1"/>
    <property type="gene ID" value="ENSG00000117139.18"/>
</dbReference>
<dbReference type="PROSITE" id="PS51183">
    <property type="entry name" value="JMJN"/>
    <property type="match status" value="1"/>
</dbReference>
<name>A0A3B3ITR1_HUMAN</name>
<accession>A0A3B3ITR1</accession>
<dbReference type="EMBL" id="AC098934">
    <property type="status" value="NOT_ANNOTATED_CDS"/>
    <property type="molecule type" value="Genomic_DNA"/>
</dbReference>
<evidence type="ECO:0000313" key="4">
    <source>
        <dbReference type="Proteomes" id="UP000005640"/>
    </source>
</evidence>
<dbReference type="Pfam" id="PF02375">
    <property type="entry name" value="JmjN"/>
    <property type="match status" value="1"/>
</dbReference>
<keyword evidence="4" id="KW-1185">Reference proteome</keyword>
<dbReference type="InterPro" id="IPR003349">
    <property type="entry name" value="JmjN"/>
</dbReference>
<dbReference type="Ensembl" id="ENST00000649200.1">
    <property type="protein sequence ID" value="ENSP00000497898.1"/>
    <property type="gene ID" value="ENSG00000117139.19"/>
</dbReference>
<evidence type="ECO:0007829" key="6">
    <source>
        <dbReference type="ProteomicsDB" id="A0A3B3ITR1"/>
    </source>
</evidence>
<keyword evidence="5 6" id="KW-1267">Proteomics identification</keyword>
<sequence length="229" mass="26248">MEAATTLHPGPRPALPLGGPGPLGEFLPPPECPVFEPSWEEFADPFAFIHKIRPIAEQTGICKVRPPPDWQPPFACDVDKLHFTPRIQRLNELEAQTRVKLNFLDQIAKYWELQGSTLKIPHVERKILDLFQLNKGNEKALIVFGRPCFRRPYFGGARWLTPVIPTLWEAKAGESPEDRSLRPAWPTWRNLVSTKNTKICWAWWRVPVIPATREAEAGEPLEPGRWRLQ</sequence>
<dbReference type="SMR" id="A0A3B3ITR1"/>
<evidence type="ECO:0000256" key="1">
    <source>
        <dbReference type="ARBA" id="ARBA00022853"/>
    </source>
</evidence>
<keyword evidence="1" id="KW-0156">Chromatin regulator</keyword>
<dbReference type="InterPro" id="IPR036431">
    <property type="entry name" value="ARID_dom_sf"/>
</dbReference>
<dbReference type="GO" id="GO:0003677">
    <property type="term" value="F:DNA binding"/>
    <property type="evidence" value="ECO:0007669"/>
    <property type="project" value="InterPro"/>
</dbReference>
<proteinExistence type="evidence at protein level"/>
<dbReference type="ExpressionAtlas" id="A0A3B3ITR1">
    <property type="expression patterns" value="baseline and differential"/>
</dbReference>
<dbReference type="AlphaFoldDB" id="A0A3B3ITR1"/>
<dbReference type="PANTHER" id="PTHR10694">
    <property type="entry name" value="LYSINE-SPECIFIC DEMETHYLASE"/>
    <property type="match status" value="1"/>
</dbReference>
<dbReference type="GeneTree" id="ENSGT00940000157076"/>
<dbReference type="EMBL" id="AC104463">
    <property type="status" value="NOT_ANNOTATED_CDS"/>
    <property type="molecule type" value="Genomic_DNA"/>
</dbReference>
<reference evidence="3 4" key="2">
    <citation type="journal article" date="2004" name="Nature">
        <title>Finishing the euchromatic sequence of the human genome.</title>
        <authorList>
            <consortium name="International Human Genome Sequencing Consortium"/>
        </authorList>
    </citation>
    <scope>NUCLEOTIDE SEQUENCE [LARGE SCALE GENOMIC DNA]</scope>
</reference>
<reference evidence="3 4" key="3">
    <citation type="journal article" date="2006" name="Nature">
        <title>The DNA sequence and biological annotation of human chromosome 1.</title>
        <authorList>
            <person name="Gregory S.G."/>
            <person name="Barlow K.F."/>
            <person name="McLay K.E."/>
            <person name="Kaul R."/>
            <person name="Swarbreck D."/>
            <person name="Dunham A."/>
            <person name="Scott C.E."/>
            <person name="Howe K.L."/>
            <person name="Woodfine K."/>
            <person name="Spencer C.C."/>
            <person name="Jones M.C."/>
            <person name="Gillson C."/>
            <person name="Searle S."/>
            <person name="Zhou Y."/>
            <person name="Kokocinski F."/>
            <person name="McDonald L."/>
            <person name="Evans R."/>
            <person name="Phillips K."/>
            <person name="Atkinson A."/>
            <person name="Cooper R."/>
            <person name="Jones C."/>
            <person name="Hall R.E."/>
            <person name="Andrews T.D."/>
            <person name="Lloyd C."/>
            <person name="Ainscough R."/>
            <person name="Almeida J.P."/>
            <person name="Ambrose K.D."/>
            <person name="Anderson F."/>
            <person name="Andrew R.W."/>
            <person name="Ashwell R.I."/>
            <person name="Aubin K."/>
            <person name="Babbage A.K."/>
            <person name="Bagguley C.L."/>
            <person name="Bailey J."/>
            <person name="Beasley H."/>
            <person name="Bethel G."/>
            <person name="Bird C.P."/>
            <person name="Bray-Allen S."/>
            <person name="Brown J.Y."/>
            <person name="Brown A.J."/>
            <person name="Buckley D."/>
            <person name="Burton J."/>
            <person name="Bye J."/>
            <person name="Carder C."/>
            <person name="Chapman J.C."/>
            <person name="Clark S.Y."/>
            <person name="Clarke G."/>
            <person name="Clee C."/>
            <person name="Cobley V."/>
            <person name="Collier R.E."/>
            <person name="Corby N."/>
            <person name="Coville G.J."/>
            <person name="Davies J."/>
            <person name="Deadman R."/>
            <person name="Dunn M."/>
            <person name="Earthrowl M."/>
            <person name="Ellington A.G."/>
            <person name="Errington H."/>
            <person name="Frankish A."/>
            <person name="Frankland J."/>
            <person name="French L."/>
            <person name="Garner P."/>
            <person name="Garnett J."/>
            <person name="Gay L."/>
            <person name="Ghori M.R."/>
            <person name="Gibson R."/>
            <person name="Gilby L.M."/>
            <person name="Gillett W."/>
            <person name="Glithero R.J."/>
            <person name="Grafham D.V."/>
            <person name="Griffiths C."/>
            <person name="Griffiths-Jones S."/>
            <person name="Grocock R."/>
            <person name="Hammond S."/>
            <person name="Harrison E.S."/>
            <person name="Hart E."/>
            <person name="Haugen E."/>
            <person name="Heath P.D."/>
            <person name="Holmes S."/>
            <person name="Holt K."/>
            <person name="Howden P.J."/>
            <person name="Hunt A.R."/>
            <person name="Hunt S.E."/>
            <person name="Hunter G."/>
            <person name="Isherwood J."/>
            <person name="James R."/>
            <person name="Johnson C."/>
            <person name="Johnson D."/>
            <person name="Joy A."/>
            <person name="Kay M."/>
            <person name="Kershaw J.K."/>
            <person name="Kibukawa M."/>
            <person name="Kimberley A.M."/>
            <person name="King A."/>
            <person name="Knights A.J."/>
            <person name="Lad H."/>
            <person name="Laird G."/>
            <person name="Lawlor S."/>
            <person name="Leongamornlert D.A."/>
            <person name="Lloyd D.M."/>
            <person name="Loveland J."/>
            <person name="Lovell J."/>
            <person name="Lush M.J."/>
            <person name="Lyne R."/>
            <person name="Martin S."/>
            <person name="Mashreghi-Mohammadi M."/>
            <person name="Matthews L."/>
            <person name="Matthews N.S."/>
            <person name="McLaren S."/>
            <person name="Milne S."/>
            <person name="Mistry S."/>
            <person name="Moore M.J."/>
            <person name="Nickerson T."/>
            <person name="O'Dell C.N."/>
            <person name="Oliver K."/>
            <person name="Palmeiri A."/>
            <person name="Palmer S.A."/>
            <person name="Parker A."/>
            <person name="Patel D."/>
            <person name="Pearce A.V."/>
            <person name="Peck A.I."/>
            <person name="Pelan S."/>
            <person name="Phelps K."/>
            <person name="Phillimore B.J."/>
            <person name="Plumb R."/>
            <person name="Rajan J."/>
            <person name="Raymond C."/>
            <person name="Rouse G."/>
            <person name="Saenphimmachak C."/>
            <person name="Sehra H.K."/>
            <person name="Sheridan E."/>
            <person name="Shownkeen R."/>
            <person name="Sims S."/>
            <person name="Skuce C.D."/>
            <person name="Smith M."/>
            <person name="Steward C."/>
            <person name="Subramanian S."/>
            <person name="Sycamore N."/>
            <person name="Tracey A."/>
            <person name="Tromans A."/>
            <person name="Van Helmond Z."/>
            <person name="Wall M."/>
            <person name="Wallis J.M."/>
            <person name="White S."/>
            <person name="Whitehead S.L."/>
            <person name="Wilkinson J.E."/>
            <person name="Willey D.L."/>
            <person name="Williams H."/>
            <person name="Wilming L."/>
            <person name="Wray P.W."/>
            <person name="Wu Z."/>
            <person name="Coulson A."/>
            <person name="Vaudin M."/>
            <person name="Sulston J.E."/>
            <person name="Durbin R."/>
            <person name="Hubbard T."/>
            <person name="Wooster R."/>
            <person name="Dunham I."/>
            <person name="Carter N.P."/>
            <person name="McVean G."/>
            <person name="Ross M.T."/>
            <person name="Harrow J."/>
            <person name="Olson M.V."/>
            <person name="Beck S."/>
            <person name="Rogers J."/>
            <person name="Bentley D.R."/>
            <person name="Banerjee R."/>
            <person name="Bryant S.P."/>
            <person name="Burford D.C."/>
            <person name="Burrill W.D."/>
            <person name="Clegg S.M."/>
            <person name="Dhami P."/>
            <person name="Dovey O."/>
            <person name="Faulkner L.M."/>
            <person name="Gribble S.M."/>
            <person name="Langford C.F."/>
            <person name="Pandian R.D."/>
            <person name="Porter K.M."/>
            <person name="Prigmore E."/>
        </authorList>
    </citation>
    <scope>NUCLEOTIDE SEQUENCE [LARGE SCALE GENOMIC DNA]</scope>
</reference>
<dbReference type="HGNC" id="HGNC:18039">
    <property type="gene designation" value="KDM5B"/>
</dbReference>
<evidence type="ECO:0000313" key="3">
    <source>
        <dbReference type="Ensembl" id="ENSP00000497898.1"/>
    </source>
</evidence>
<dbReference type="FunFam" id="2.60.120.650:FF:000035">
    <property type="entry name" value="PHD transcription factor Rum1"/>
    <property type="match status" value="1"/>
</dbReference>
<feature type="domain" description="JmjN" evidence="2">
    <location>
        <begin position="32"/>
        <end position="73"/>
    </location>
</feature>